<dbReference type="HAMAP" id="MF_01302_B">
    <property type="entry name" value="Ribosomal_uS8_B"/>
    <property type="match status" value="1"/>
</dbReference>
<protein>
    <recommendedName>
        <fullName evidence="6 8">Small ribosomal subunit protein uS8</fullName>
    </recommendedName>
</protein>
<dbReference type="PROSITE" id="PS00053">
    <property type="entry name" value="RIBOSOMAL_S8"/>
    <property type="match status" value="1"/>
</dbReference>
<name>A0A099UWY9_9HELI</name>
<dbReference type="Proteomes" id="UP000029857">
    <property type="component" value="Unassembled WGS sequence"/>
</dbReference>
<dbReference type="RefSeq" id="WP_004086457.1">
    <property type="nucleotide sequence ID" value="NZ_CABKOK010000001.1"/>
</dbReference>
<dbReference type="FunFam" id="3.30.1490.10:FF:000001">
    <property type="entry name" value="30S ribosomal protein S8"/>
    <property type="match status" value="1"/>
</dbReference>
<dbReference type="Proteomes" id="UP000188298">
    <property type="component" value="Chromosome"/>
</dbReference>
<dbReference type="GO" id="GO:1990904">
    <property type="term" value="C:ribonucleoprotein complex"/>
    <property type="evidence" value="ECO:0007669"/>
    <property type="project" value="UniProtKB-KW"/>
</dbReference>
<evidence type="ECO:0000256" key="2">
    <source>
        <dbReference type="ARBA" id="ARBA00022730"/>
    </source>
</evidence>
<accession>A0A099UWY9</accession>
<keyword evidence="4 8" id="KW-0689">Ribosomal protein</keyword>
<dbReference type="InterPro" id="IPR000630">
    <property type="entry name" value="Ribosomal_uS8"/>
</dbReference>
<dbReference type="Proteomes" id="UP000029870">
    <property type="component" value="Unassembled WGS sequence"/>
</dbReference>
<sequence length="131" mass="14751">MVNDIIADSLTRIRNAAMRKLDSTELYYAKIVASIMEVFKQRGFIKDYKINDKDGKQSIFVQLAYDDSGVSVINEITRISKPGRRVYKTSKELKRFKNGYGIIVVSTSKGVIANDEAYKTNVGGEALCSIW</sequence>
<comment type="function">
    <text evidence="8">One of the primary rRNA binding proteins, it binds directly to 16S rRNA central domain where it helps coordinate assembly of the platform of the 30S subunit.</text>
</comment>
<dbReference type="PANTHER" id="PTHR11758">
    <property type="entry name" value="40S RIBOSOMAL PROTEIN S15A"/>
    <property type="match status" value="1"/>
</dbReference>
<evidence type="ECO:0000313" key="11">
    <source>
        <dbReference type="EMBL" id="TLE05508.1"/>
    </source>
</evidence>
<reference evidence="13 14" key="1">
    <citation type="journal article" date="2014" name="Genome Announc.">
        <title>Draft genome sequences of eight enterohepatic helicobacter species isolated from both laboratory and wild rodents.</title>
        <authorList>
            <person name="Sheh A."/>
            <person name="Shen Z."/>
            <person name="Fox J.G."/>
        </authorList>
    </citation>
    <scope>NUCLEOTIDE SEQUENCE [LARGE SCALE GENOMIC DNA]</scope>
    <source>
        <strain evidence="12 13">ATCC 49320</strain>
        <strain evidence="11 14">Missouri</strain>
    </source>
</reference>
<evidence type="ECO:0000256" key="8">
    <source>
        <dbReference type="HAMAP-Rule" id="MF_01302"/>
    </source>
</evidence>
<evidence type="ECO:0000256" key="1">
    <source>
        <dbReference type="ARBA" id="ARBA00006471"/>
    </source>
</evidence>
<reference evidence="12" key="3">
    <citation type="submission" date="2018-04" db="EMBL/GenBank/DDBJ databases">
        <authorList>
            <person name="Sheh A."/>
            <person name="Shen Z."/>
            <person name="Mannion A.J."/>
            <person name="Fox J.G."/>
        </authorList>
    </citation>
    <scope>NUCLEOTIDE SEQUENCE</scope>
    <source>
        <strain evidence="12">ATCC 49320</strain>
        <strain evidence="11">Missouri</strain>
    </source>
</reference>
<comment type="subunit">
    <text evidence="7 8">Part of the 30S ribosomal subunit. Contacts proteins S5 and S12.</text>
</comment>
<evidence type="ECO:0000313" key="12">
    <source>
        <dbReference type="EMBL" id="TLE11651.1"/>
    </source>
</evidence>
<evidence type="ECO:0000313" key="15">
    <source>
        <dbReference type="Proteomes" id="UP000188298"/>
    </source>
</evidence>
<evidence type="ECO:0000256" key="7">
    <source>
        <dbReference type="ARBA" id="ARBA00046740"/>
    </source>
</evidence>
<evidence type="ECO:0000256" key="4">
    <source>
        <dbReference type="ARBA" id="ARBA00022980"/>
    </source>
</evidence>
<comment type="similarity">
    <text evidence="1 8 9">Belongs to the universal ribosomal protein uS8 family.</text>
</comment>
<dbReference type="AlphaFoldDB" id="A0A099UWY9"/>
<dbReference type="STRING" id="37372.XJ32_04305"/>
<reference evidence="10 15" key="2">
    <citation type="submission" date="2017-02" db="EMBL/GenBank/DDBJ databases">
        <title>Whole genome sequencing of Helicobacter bilis strain AAQJH.</title>
        <authorList>
            <person name="Conlan S."/>
            <person name="Thomas P.J."/>
            <person name="Mullikin J."/>
            <person name="Palmore T.N."/>
            <person name="Frank K.M."/>
            <person name="Segre J.A."/>
        </authorList>
    </citation>
    <scope>NUCLEOTIDE SEQUENCE [LARGE SCALE GENOMIC DNA]</scope>
    <source>
        <strain evidence="10 15">AAQJH</strain>
    </source>
</reference>
<dbReference type="GeneID" id="60656460"/>
<dbReference type="EMBL" id="CP019645">
    <property type="protein sequence ID" value="AQQ59440.1"/>
    <property type="molecule type" value="Genomic_DNA"/>
</dbReference>
<dbReference type="SUPFAM" id="SSF56047">
    <property type="entry name" value="Ribosomal protein S8"/>
    <property type="match status" value="1"/>
</dbReference>
<dbReference type="EMBL" id="JRPH02000007">
    <property type="protein sequence ID" value="TLE05508.1"/>
    <property type="molecule type" value="Genomic_DNA"/>
</dbReference>
<dbReference type="GO" id="GO:0019843">
    <property type="term" value="F:rRNA binding"/>
    <property type="evidence" value="ECO:0007669"/>
    <property type="project" value="UniProtKB-UniRule"/>
</dbReference>
<dbReference type="GO" id="GO:0003735">
    <property type="term" value="F:structural constituent of ribosome"/>
    <property type="evidence" value="ECO:0007669"/>
    <property type="project" value="InterPro"/>
</dbReference>
<dbReference type="FunFam" id="3.30.1370.30:FF:000002">
    <property type="entry name" value="30S ribosomal protein S8"/>
    <property type="match status" value="1"/>
</dbReference>
<dbReference type="Pfam" id="PF00410">
    <property type="entry name" value="Ribosomal_S8"/>
    <property type="match status" value="1"/>
</dbReference>
<dbReference type="Gene3D" id="3.30.1490.10">
    <property type="match status" value="1"/>
</dbReference>
<evidence type="ECO:0000256" key="5">
    <source>
        <dbReference type="ARBA" id="ARBA00023274"/>
    </source>
</evidence>
<evidence type="ECO:0000313" key="14">
    <source>
        <dbReference type="Proteomes" id="UP000029870"/>
    </source>
</evidence>
<dbReference type="EMBL" id="JRPJ02000004">
    <property type="protein sequence ID" value="TLE11651.1"/>
    <property type="molecule type" value="Genomic_DNA"/>
</dbReference>
<dbReference type="InterPro" id="IPR047863">
    <property type="entry name" value="Ribosomal_uS8_CS"/>
</dbReference>
<dbReference type="Gene3D" id="3.30.1370.30">
    <property type="match status" value="1"/>
</dbReference>
<dbReference type="GO" id="GO:0005840">
    <property type="term" value="C:ribosome"/>
    <property type="evidence" value="ECO:0007669"/>
    <property type="project" value="UniProtKB-KW"/>
</dbReference>
<dbReference type="InterPro" id="IPR035987">
    <property type="entry name" value="Ribosomal_uS8_sf"/>
</dbReference>
<proteinExistence type="inferred from homology"/>
<keyword evidence="3 8" id="KW-0694">RNA-binding</keyword>
<keyword evidence="5 8" id="KW-0687">Ribonucleoprotein</keyword>
<gene>
    <name evidence="8" type="primary">rpsH</name>
    <name evidence="11" type="ORF">LS77_003315</name>
    <name evidence="12" type="ORF">LS79_001975</name>
    <name evidence="10" type="ORF">XJ32_04305</name>
</gene>
<evidence type="ECO:0000313" key="10">
    <source>
        <dbReference type="EMBL" id="AQQ59440.1"/>
    </source>
</evidence>
<dbReference type="KEGG" id="hbl:XJ32_04305"/>
<evidence type="ECO:0000256" key="3">
    <source>
        <dbReference type="ARBA" id="ARBA00022884"/>
    </source>
</evidence>
<dbReference type="GO" id="GO:0006412">
    <property type="term" value="P:translation"/>
    <property type="evidence" value="ECO:0007669"/>
    <property type="project" value="UniProtKB-UniRule"/>
</dbReference>
<organism evidence="12 13">
    <name type="scientific">Helicobacter bilis</name>
    <dbReference type="NCBI Taxonomy" id="37372"/>
    <lineage>
        <taxon>Bacteria</taxon>
        <taxon>Pseudomonadati</taxon>
        <taxon>Campylobacterota</taxon>
        <taxon>Epsilonproteobacteria</taxon>
        <taxon>Campylobacterales</taxon>
        <taxon>Helicobacteraceae</taxon>
        <taxon>Helicobacter</taxon>
    </lineage>
</organism>
<evidence type="ECO:0000256" key="9">
    <source>
        <dbReference type="RuleBase" id="RU003660"/>
    </source>
</evidence>
<dbReference type="NCBIfam" id="NF001109">
    <property type="entry name" value="PRK00136.1"/>
    <property type="match status" value="1"/>
</dbReference>
<keyword evidence="2 8" id="KW-0699">rRNA-binding</keyword>
<evidence type="ECO:0000313" key="13">
    <source>
        <dbReference type="Proteomes" id="UP000029857"/>
    </source>
</evidence>
<evidence type="ECO:0000256" key="6">
    <source>
        <dbReference type="ARBA" id="ARBA00035258"/>
    </source>
</evidence>
<dbReference type="GO" id="GO:0005737">
    <property type="term" value="C:cytoplasm"/>
    <property type="evidence" value="ECO:0007669"/>
    <property type="project" value="UniProtKB-ARBA"/>
</dbReference>